<proteinExistence type="predicted"/>
<reference evidence="3 4" key="1">
    <citation type="submission" date="2019-02" db="EMBL/GenBank/DDBJ databases">
        <title>Genome sequencing of the rare red list fungi Antrodiella citrinella (Flaviporus citrinellus).</title>
        <authorList>
            <person name="Buettner E."/>
            <person name="Kellner H."/>
        </authorList>
    </citation>
    <scope>NUCLEOTIDE SEQUENCE [LARGE SCALE GENOMIC DNA]</scope>
    <source>
        <strain evidence="3 4">DSM 108506</strain>
    </source>
</reference>
<name>A0A4S4MVC0_9APHY</name>
<dbReference type="AlphaFoldDB" id="A0A4S4MVC0"/>
<keyword evidence="2" id="KW-1133">Transmembrane helix</keyword>
<accession>A0A4S4MVC0</accession>
<feature type="transmembrane region" description="Helical" evidence="2">
    <location>
        <begin position="29"/>
        <end position="51"/>
    </location>
</feature>
<comment type="caution">
    <text evidence="3">The sequence shown here is derived from an EMBL/GenBank/DDBJ whole genome shotgun (WGS) entry which is preliminary data.</text>
</comment>
<evidence type="ECO:0000256" key="2">
    <source>
        <dbReference type="SAM" id="Phobius"/>
    </source>
</evidence>
<feature type="compositionally biased region" description="Polar residues" evidence="1">
    <location>
        <begin position="119"/>
        <end position="144"/>
    </location>
</feature>
<keyword evidence="2" id="KW-0812">Transmembrane</keyword>
<protein>
    <submittedName>
        <fullName evidence="3">Uncharacterized protein</fullName>
    </submittedName>
</protein>
<evidence type="ECO:0000313" key="3">
    <source>
        <dbReference type="EMBL" id="THH29537.1"/>
    </source>
</evidence>
<evidence type="ECO:0000256" key="1">
    <source>
        <dbReference type="SAM" id="MobiDB-lite"/>
    </source>
</evidence>
<feature type="compositionally biased region" description="Polar residues" evidence="1">
    <location>
        <begin position="92"/>
        <end position="108"/>
    </location>
</feature>
<evidence type="ECO:0000313" key="4">
    <source>
        <dbReference type="Proteomes" id="UP000308730"/>
    </source>
</evidence>
<gene>
    <name evidence="3" type="ORF">EUX98_g4648</name>
</gene>
<feature type="region of interest" description="Disordered" evidence="1">
    <location>
        <begin position="1"/>
        <end position="21"/>
    </location>
</feature>
<keyword evidence="4" id="KW-1185">Reference proteome</keyword>
<sequence length="232" mass="25343">MIPSPSPTNSGTSEATDKNGDPHIMLAPILGGVIGGFFILIALVVLFWMVWRRRRSLFRRAPQQNRSYYDAPPLQNYEPDPEPRPYEYGLVGTNSSHPSRGTSLTSLGFSARDRYDSMSPLTAQPTPSAWQGPNPTIRPVSQSGDYLMGDTLQLKRPASWSSPTKQPEPQAPAPAPAPEKLVDVGDEERDSVAPQLRRPKSMLYVVNQDTNVRSPSVASVALPGPASPTHRS</sequence>
<dbReference type="OrthoDB" id="10606511at2759"/>
<keyword evidence="2" id="KW-0472">Membrane</keyword>
<dbReference type="Proteomes" id="UP000308730">
    <property type="component" value="Unassembled WGS sequence"/>
</dbReference>
<feature type="region of interest" description="Disordered" evidence="1">
    <location>
        <begin position="157"/>
        <end position="232"/>
    </location>
</feature>
<organism evidence="3 4">
    <name type="scientific">Antrodiella citrinella</name>
    <dbReference type="NCBI Taxonomy" id="2447956"/>
    <lineage>
        <taxon>Eukaryota</taxon>
        <taxon>Fungi</taxon>
        <taxon>Dikarya</taxon>
        <taxon>Basidiomycota</taxon>
        <taxon>Agaricomycotina</taxon>
        <taxon>Agaricomycetes</taxon>
        <taxon>Polyporales</taxon>
        <taxon>Steccherinaceae</taxon>
        <taxon>Antrodiella</taxon>
    </lineage>
</organism>
<dbReference type="EMBL" id="SGPM01000119">
    <property type="protein sequence ID" value="THH29537.1"/>
    <property type="molecule type" value="Genomic_DNA"/>
</dbReference>
<feature type="region of interest" description="Disordered" evidence="1">
    <location>
        <begin position="68"/>
        <end position="144"/>
    </location>
</feature>
<feature type="compositionally biased region" description="Polar residues" evidence="1">
    <location>
        <begin position="207"/>
        <end position="217"/>
    </location>
</feature>